<evidence type="ECO:0000256" key="6">
    <source>
        <dbReference type="SAM" id="MobiDB-lite"/>
    </source>
</evidence>
<proteinExistence type="inferred from homology"/>
<feature type="compositionally biased region" description="Polar residues" evidence="6">
    <location>
        <begin position="69"/>
        <end position="80"/>
    </location>
</feature>
<evidence type="ECO:0000256" key="5">
    <source>
        <dbReference type="HAMAP-Rule" id="MF_01328"/>
    </source>
</evidence>
<dbReference type="InterPro" id="IPR013005">
    <property type="entry name" value="Ribosomal_uL4-like"/>
</dbReference>
<keyword evidence="5" id="KW-0694">RNA-binding</keyword>
<evidence type="ECO:0000313" key="7">
    <source>
        <dbReference type="EMBL" id="AUN99989.1"/>
    </source>
</evidence>
<dbReference type="PANTHER" id="PTHR10746:SF6">
    <property type="entry name" value="LARGE RIBOSOMAL SUBUNIT PROTEIN UL4M"/>
    <property type="match status" value="1"/>
</dbReference>
<evidence type="ECO:0000256" key="3">
    <source>
        <dbReference type="ARBA" id="ARBA00023274"/>
    </source>
</evidence>
<dbReference type="NCBIfam" id="TIGR03953">
    <property type="entry name" value="rplD_bact"/>
    <property type="match status" value="1"/>
</dbReference>
<comment type="similarity">
    <text evidence="1 5">Belongs to the universal ribosomal protein uL4 family.</text>
</comment>
<dbReference type="GO" id="GO:0003735">
    <property type="term" value="F:structural constituent of ribosome"/>
    <property type="evidence" value="ECO:0007669"/>
    <property type="project" value="InterPro"/>
</dbReference>
<dbReference type="SUPFAM" id="SSF52166">
    <property type="entry name" value="Ribosomal protein L4"/>
    <property type="match status" value="1"/>
</dbReference>
<dbReference type="InterPro" id="IPR023574">
    <property type="entry name" value="Ribosomal_uL4_dom_sf"/>
</dbReference>
<dbReference type="GO" id="GO:0005840">
    <property type="term" value="C:ribosome"/>
    <property type="evidence" value="ECO:0007669"/>
    <property type="project" value="UniProtKB-KW"/>
</dbReference>
<evidence type="ECO:0000256" key="2">
    <source>
        <dbReference type="ARBA" id="ARBA00022980"/>
    </source>
</evidence>
<dbReference type="GO" id="GO:0019843">
    <property type="term" value="F:rRNA binding"/>
    <property type="evidence" value="ECO:0007669"/>
    <property type="project" value="UniProtKB-UniRule"/>
</dbReference>
<dbReference type="Proteomes" id="UP000235584">
    <property type="component" value="Chromosome"/>
</dbReference>
<dbReference type="KEGG" id="bsto:C0V70_18120"/>
<dbReference type="RefSeq" id="WP_102245278.1">
    <property type="nucleotide sequence ID" value="NZ_CP025704.1"/>
</dbReference>
<evidence type="ECO:0000256" key="1">
    <source>
        <dbReference type="ARBA" id="ARBA00010528"/>
    </source>
</evidence>
<dbReference type="EMBL" id="CP025704">
    <property type="protein sequence ID" value="AUN99989.1"/>
    <property type="molecule type" value="Genomic_DNA"/>
</dbReference>
<keyword evidence="2 5" id="KW-0689">Ribosomal protein</keyword>
<dbReference type="OrthoDB" id="5291620at2"/>
<keyword evidence="3 5" id="KW-0687">Ribonucleoprotein</keyword>
<sequence length="205" mass="22057">MTELNVLNNKFESKEKIKVNLEFTPDAINVPVVHQVVKAILAGRRQGTAKTKVKSEVSGGGKKPFKQKGTGNARQGSTRSPLMPGGGTVFGPVPRSYEQKVNKKVMIGALRSVIVDKQLAGKLIIVDALTSTGKTKEMAKLLGSKNLLNALVVTTDSNSLAIRATNNLKTAKGLGVDNLSVYEAVKYENLIIEKQAFEKLANKLV</sequence>
<accession>A0A2K9NWU2</accession>
<comment type="function">
    <text evidence="5">One of the primary rRNA binding proteins, this protein initially binds near the 5'-end of the 23S rRNA. It is important during the early stages of 50S assembly. It makes multiple contacts with different domains of the 23S rRNA in the assembled 50S subunit and ribosome.</text>
</comment>
<feature type="region of interest" description="Disordered" evidence="6">
    <location>
        <begin position="48"/>
        <end position="87"/>
    </location>
</feature>
<comment type="function">
    <text evidence="5">Forms part of the polypeptide exit tunnel.</text>
</comment>
<dbReference type="GO" id="GO:0006412">
    <property type="term" value="P:translation"/>
    <property type="evidence" value="ECO:0007669"/>
    <property type="project" value="UniProtKB-UniRule"/>
</dbReference>
<keyword evidence="8" id="KW-1185">Reference proteome</keyword>
<dbReference type="HAMAP" id="MF_01328_B">
    <property type="entry name" value="Ribosomal_uL4_B"/>
    <property type="match status" value="1"/>
</dbReference>
<dbReference type="AlphaFoldDB" id="A0A2K9NWU2"/>
<name>A0A2K9NWU2_BACTC</name>
<dbReference type="PANTHER" id="PTHR10746">
    <property type="entry name" value="50S RIBOSOMAL PROTEIN L4"/>
    <property type="match status" value="1"/>
</dbReference>
<dbReference type="Pfam" id="PF00573">
    <property type="entry name" value="Ribosomal_L4"/>
    <property type="match status" value="1"/>
</dbReference>
<keyword evidence="5" id="KW-0699">rRNA-binding</keyword>
<comment type="subunit">
    <text evidence="5">Part of the 50S ribosomal subunit.</text>
</comment>
<protein>
    <recommendedName>
        <fullName evidence="4 5">Large ribosomal subunit protein uL4</fullName>
    </recommendedName>
</protein>
<gene>
    <name evidence="5" type="primary">rplD</name>
    <name evidence="7" type="ORF">C0V70_18120</name>
</gene>
<evidence type="ECO:0000256" key="4">
    <source>
        <dbReference type="ARBA" id="ARBA00035244"/>
    </source>
</evidence>
<dbReference type="InterPro" id="IPR002136">
    <property type="entry name" value="Ribosomal_uL4"/>
</dbReference>
<dbReference type="Gene3D" id="3.40.1370.10">
    <property type="match status" value="1"/>
</dbReference>
<reference evidence="7 8" key="1">
    <citation type="submission" date="2018-01" db="EMBL/GenBank/DDBJ databases">
        <title>Complete genome sequence of Bacteriovorax stolpii DSM12778.</title>
        <authorList>
            <person name="Tang B."/>
            <person name="Chang J."/>
        </authorList>
    </citation>
    <scope>NUCLEOTIDE SEQUENCE [LARGE SCALE GENOMIC DNA]</scope>
    <source>
        <strain evidence="7 8">DSM 12778</strain>
    </source>
</reference>
<dbReference type="GO" id="GO:1990904">
    <property type="term" value="C:ribonucleoprotein complex"/>
    <property type="evidence" value="ECO:0007669"/>
    <property type="project" value="UniProtKB-KW"/>
</dbReference>
<organism evidence="7 8">
    <name type="scientific">Bacteriovorax stolpii</name>
    <name type="common">Bdellovibrio stolpii</name>
    <dbReference type="NCBI Taxonomy" id="960"/>
    <lineage>
        <taxon>Bacteria</taxon>
        <taxon>Pseudomonadati</taxon>
        <taxon>Bdellovibrionota</taxon>
        <taxon>Bacteriovoracia</taxon>
        <taxon>Bacteriovoracales</taxon>
        <taxon>Bacteriovoracaceae</taxon>
        <taxon>Bacteriovorax</taxon>
    </lineage>
</organism>
<evidence type="ECO:0000313" key="8">
    <source>
        <dbReference type="Proteomes" id="UP000235584"/>
    </source>
</evidence>